<feature type="compositionally biased region" description="Polar residues" evidence="1">
    <location>
        <begin position="54"/>
        <end position="77"/>
    </location>
</feature>
<evidence type="ECO:0000256" key="1">
    <source>
        <dbReference type="SAM" id="MobiDB-lite"/>
    </source>
</evidence>
<organism evidence="2 3">
    <name type="scientific">Nephila pilipes</name>
    <name type="common">Giant wood spider</name>
    <name type="synonym">Nephila maculata</name>
    <dbReference type="NCBI Taxonomy" id="299642"/>
    <lineage>
        <taxon>Eukaryota</taxon>
        <taxon>Metazoa</taxon>
        <taxon>Ecdysozoa</taxon>
        <taxon>Arthropoda</taxon>
        <taxon>Chelicerata</taxon>
        <taxon>Arachnida</taxon>
        <taxon>Araneae</taxon>
        <taxon>Araneomorphae</taxon>
        <taxon>Entelegynae</taxon>
        <taxon>Araneoidea</taxon>
        <taxon>Nephilidae</taxon>
        <taxon>Nephila</taxon>
    </lineage>
</organism>
<protein>
    <submittedName>
        <fullName evidence="2">Uncharacterized protein</fullName>
    </submittedName>
</protein>
<evidence type="ECO:0000313" key="2">
    <source>
        <dbReference type="EMBL" id="GFT00730.1"/>
    </source>
</evidence>
<keyword evidence="3" id="KW-1185">Reference proteome</keyword>
<feature type="region of interest" description="Disordered" evidence="1">
    <location>
        <begin position="112"/>
        <end position="135"/>
    </location>
</feature>
<comment type="caution">
    <text evidence="2">The sequence shown here is derived from an EMBL/GenBank/DDBJ whole genome shotgun (WGS) entry which is preliminary data.</text>
</comment>
<name>A0A8X6N987_NEPPI</name>
<evidence type="ECO:0000313" key="3">
    <source>
        <dbReference type="Proteomes" id="UP000887013"/>
    </source>
</evidence>
<sequence length="135" mass="15241">MHEVGHSQLPDGLPIRISIKQKLRAKDQETQPGDDSLPLQKKKEEKKKNPLFPNFQTKDNAETEQLPNIKGQFSSSKAPAKEVGVAHVTQYWERKGSYGKHPVFAEGLKEEEKSLVANKNARKGKKKKRNNSVGR</sequence>
<reference evidence="2" key="1">
    <citation type="submission" date="2020-08" db="EMBL/GenBank/DDBJ databases">
        <title>Multicomponent nature underlies the extraordinary mechanical properties of spider dragline silk.</title>
        <authorList>
            <person name="Kono N."/>
            <person name="Nakamura H."/>
            <person name="Mori M."/>
            <person name="Yoshida Y."/>
            <person name="Ohtoshi R."/>
            <person name="Malay A.D."/>
            <person name="Moran D.A.P."/>
            <person name="Tomita M."/>
            <person name="Numata K."/>
            <person name="Arakawa K."/>
        </authorList>
    </citation>
    <scope>NUCLEOTIDE SEQUENCE</scope>
</reference>
<feature type="compositionally biased region" description="Basic residues" evidence="1">
    <location>
        <begin position="120"/>
        <end position="135"/>
    </location>
</feature>
<gene>
    <name evidence="2" type="ORF">NPIL_303911</name>
</gene>
<accession>A0A8X6N987</accession>
<dbReference type="AlphaFoldDB" id="A0A8X6N987"/>
<dbReference type="Proteomes" id="UP000887013">
    <property type="component" value="Unassembled WGS sequence"/>
</dbReference>
<dbReference type="EMBL" id="BMAW01006826">
    <property type="protein sequence ID" value="GFT00730.1"/>
    <property type="molecule type" value="Genomic_DNA"/>
</dbReference>
<feature type="region of interest" description="Disordered" evidence="1">
    <location>
        <begin position="1"/>
        <end position="82"/>
    </location>
</feature>
<proteinExistence type="predicted"/>